<dbReference type="GO" id="GO:0009103">
    <property type="term" value="P:lipopolysaccharide biosynthetic process"/>
    <property type="evidence" value="ECO:0007669"/>
    <property type="project" value="TreeGrafter"/>
</dbReference>
<feature type="transmembrane region" description="Helical" evidence="1">
    <location>
        <begin position="291"/>
        <end position="309"/>
    </location>
</feature>
<evidence type="ECO:0000256" key="1">
    <source>
        <dbReference type="SAM" id="Phobius"/>
    </source>
</evidence>
<feature type="transmembrane region" description="Helical" evidence="1">
    <location>
        <begin position="222"/>
        <end position="238"/>
    </location>
</feature>
<feature type="domain" description="Acyltransferase 3" evidence="2">
    <location>
        <begin position="6"/>
        <end position="336"/>
    </location>
</feature>
<dbReference type="InterPro" id="IPR002656">
    <property type="entry name" value="Acyl_transf_3_dom"/>
</dbReference>
<dbReference type="Pfam" id="PF01757">
    <property type="entry name" value="Acyl_transf_3"/>
    <property type="match status" value="1"/>
</dbReference>
<keyword evidence="1" id="KW-0472">Membrane</keyword>
<protein>
    <submittedName>
        <fullName evidence="3">Peptidoglycan/LPS O-acetylase OafA/YrhL</fullName>
    </submittedName>
</protein>
<evidence type="ECO:0000313" key="3">
    <source>
        <dbReference type="EMBL" id="TQI85632.1"/>
    </source>
</evidence>
<reference evidence="3 4" key="2">
    <citation type="submission" date="2019-07" db="EMBL/GenBank/DDBJ databases">
        <title>Investigation of anaerobic lignin degradation for improved lignocellulosic biofuels.</title>
        <authorList>
            <person name="Deangelis K.PhD."/>
        </authorList>
    </citation>
    <scope>NUCLEOTIDE SEQUENCE [LARGE SCALE GENOMIC DNA]</scope>
    <source>
        <strain evidence="3 4">106R</strain>
    </source>
</reference>
<dbReference type="PANTHER" id="PTHR23028:SF53">
    <property type="entry name" value="ACYL_TRANSF_3 DOMAIN-CONTAINING PROTEIN"/>
    <property type="match status" value="1"/>
</dbReference>
<evidence type="ECO:0000259" key="2">
    <source>
        <dbReference type="Pfam" id="PF01757"/>
    </source>
</evidence>
<dbReference type="Proteomes" id="UP000320710">
    <property type="component" value="Unassembled WGS sequence"/>
</dbReference>
<accession>A0AA46QCY0</accession>
<feature type="transmembrane region" description="Helical" evidence="1">
    <location>
        <begin position="194"/>
        <end position="215"/>
    </location>
</feature>
<dbReference type="GO" id="GO:0016747">
    <property type="term" value="F:acyltransferase activity, transferring groups other than amino-acyl groups"/>
    <property type="evidence" value="ECO:0007669"/>
    <property type="project" value="InterPro"/>
</dbReference>
<feature type="transmembrane region" description="Helical" evidence="1">
    <location>
        <begin position="84"/>
        <end position="105"/>
    </location>
</feature>
<dbReference type="RefSeq" id="WP_141970448.1">
    <property type="nucleotide sequence ID" value="NZ_VFMJ01000001.1"/>
</dbReference>
<dbReference type="GO" id="GO:0016020">
    <property type="term" value="C:membrane"/>
    <property type="evidence" value="ECO:0007669"/>
    <property type="project" value="TreeGrafter"/>
</dbReference>
<feature type="transmembrane region" description="Helical" evidence="1">
    <location>
        <begin position="41"/>
        <end position="63"/>
    </location>
</feature>
<feature type="transmembrane region" description="Helical" evidence="1">
    <location>
        <begin position="163"/>
        <end position="182"/>
    </location>
</feature>
<dbReference type="AlphaFoldDB" id="A0AA46QCY0"/>
<organism evidence="3 4">
    <name type="scientific">Serratia marcescens</name>
    <dbReference type="NCBI Taxonomy" id="615"/>
    <lineage>
        <taxon>Bacteria</taxon>
        <taxon>Pseudomonadati</taxon>
        <taxon>Pseudomonadota</taxon>
        <taxon>Gammaproteobacteria</taxon>
        <taxon>Enterobacterales</taxon>
        <taxon>Yersiniaceae</taxon>
        <taxon>Serratia</taxon>
    </lineage>
</organism>
<keyword evidence="1" id="KW-1133">Transmembrane helix</keyword>
<feature type="transmembrane region" description="Helical" evidence="1">
    <location>
        <begin position="321"/>
        <end position="339"/>
    </location>
</feature>
<feature type="transmembrane region" description="Helical" evidence="1">
    <location>
        <begin position="12"/>
        <end position="29"/>
    </location>
</feature>
<feature type="transmembrane region" description="Helical" evidence="1">
    <location>
        <begin position="134"/>
        <end position="156"/>
    </location>
</feature>
<sequence length="353" mass="40136">MKKQLNPWLDICRATAILLVLLSHGRIFITPIFPNANILKFGGFLGVEFFFVLSGFLIGGIILDKIKTSKSPASWVPEFWGRRWMRTYPSYLLFIIINILIISSVRQEPFPNLVKFLTFTQSLLSPHPSFFGEAWSLAVEEIFYFITPIVLSVFIAITNNKRISVLLTISLLIIIPVMLRIHASLYTDMTFNEIRSTALCRIDSIMIGVIAVIAYNKIGSTRIVKTGVLLIPLCIYIASKPDSFMDESKILKVLLFPVANVGFACLICAGYRISASPIINYPFSKIARWSYAAYLTNLPALVSIRYFFLPPTTFLECLMQWFLFIFITLLSAWLVYSFFEKSVLSMRDKLIPS</sequence>
<reference evidence="3 4" key="1">
    <citation type="submission" date="2019-06" db="EMBL/GenBank/DDBJ databases">
        <authorList>
            <person name="Deangelis K."/>
            <person name="Huntemann M."/>
            <person name="Clum A."/>
            <person name="Pillay M."/>
            <person name="Palaniappan K."/>
            <person name="Varghese N."/>
            <person name="Mikhailova N."/>
            <person name="Stamatis D."/>
            <person name="Reddy T."/>
            <person name="Daum C."/>
            <person name="Shapiro N."/>
            <person name="Ivanova N."/>
            <person name="Kyrpides N."/>
            <person name="Woyke T."/>
        </authorList>
    </citation>
    <scope>NUCLEOTIDE SEQUENCE [LARGE SCALE GENOMIC DNA]</scope>
    <source>
        <strain evidence="3 4">106R</strain>
    </source>
</reference>
<dbReference type="PANTHER" id="PTHR23028">
    <property type="entry name" value="ACETYLTRANSFERASE"/>
    <property type="match status" value="1"/>
</dbReference>
<keyword evidence="1" id="KW-0812">Transmembrane</keyword>
<name>A0AA46QCY0_SERMA</name>
<proteinExistence type="predicted"/>
<comment type="caution">
    <text evidence="3">The sequence shown here is derived from an EMBL/GenBank/DDBJ whole genome shotgun (WGS) entry which is preliminary data.</text>
</comment>
<feature type="transmembrane region" description="Helical" evidence="1">
    <location>
        <begin position="250"/>
        <end position="271"/>
    </location>
</feature>
<dbReference type="InterPro" id="IPR050879">
    <property type="entry name" value="Acyltransferase_3"/>
</dbReference>
<gene>
    <name evidence="3" type="ORF">FHU12_3200</name>
</gene>
<evidence type="ECO:0000313" key="4">
    <source>
        <dbReference type="Proteomes" id="UP000320710"/>
    </source>
</evidence>
<dbReference type="EMBL" id="VFMJ01000001">
    <property type="protein sequence ID" value="TQI85632.1"/>
    <property type="molecule type" value="Genomic_DNA"/>
</dbReference>